<evidence type="ECO:0000256" key="1">
    <source>
        <dbReference type="SAM" id="Coils"/>
    </source>
</evidence>
<dbReference type="OrthoDB" id="197359at2759"/>
<keyword evidence="4" id="KW-1185">Reference proteome</keyword>
<proteinExistence type="predicted"/>
<feature type="region of interest" description="Disordered" evidence="2">
    <location>
        <begin position="1"/>
        <end position="44"/>
    </location>
</feature>
<evidence type="ECO:0000313" key="4">
    <source>
        <dbReference type="Proteomes" id="UP001165065"/>
    </source>
</evidence>
<sequence length="428" mass="48285">MNTPQTKKTSKSVAPVAITPESNIFSGMRQTQSPFSPPSSNSSKVVWGRVLTPENSKSQLKQLTGLRFGVGGNNGDVKLGGSWFELQRKREEEIRLQEKLKADAFEAKARLNRIEMINEDLMARALRDEVTIGKLRCIEIGMENKFDDLVSENDQLRLMHRKVVGELEEVRAVSIEQGGKLERLTKTVDKGRKGMLKVELEKDNVEEEGQELKVKLVKAENMIKKLKVALDDEKKRSGLYLKLKDDKDSHINLLVKEKNRLHDMIQDLGRRHEKTQRTMNLVEKTSPMPASPIMSMSHTPTSSALTPGTPVDLDDVVNSPYEHAKPTALFLSTPEVEERNRVNSLEETLRGLESSSGSGKDRLLLNTIKKLSRDMKRKDEVMREKDKLYDGLKMKNDDLNRRIRNAVGAKRGGARRNNLTPVGGKTPN</sequence>
<feature type="region of interest" description="Disordered" evidence="2">
    <location>
        <begin position="404"/>
        <end position="428"/>
    </location>
</feature>
<name>A0A9W7L3W5_9STRA</name>
<accession>A0A9W7L3W5</accession>
<feature type="region of interest" description="Disordered" evidence="2">
    <location>
        <begin position="286"/>
        <end position="305"/>
    </location>
</feature>
<dbReference type="AlphaFoldDB" id="A0A9W7L3W5"/>
<feature type="compositionally biased region" description="Polar residues" evidence="2">
    <location>
        <begin position="20"/>
        <end position="32"/>
    </location>
</feature>
<protein>
    <submittedName>
        <fullName evidence="3">Uncharacterized protein</fullName>
    </submittedName>
</protein>
<dbReference type="EMBL" id="BRYA01000636">
    <property type="protein sequence ID" value="GMI26859.1"/>
    <property type="molecule type" value="Genomic_DNA"/>
</dbReference>
<reference evidence="4" key="1">
    <citation type="journal article" date="2023" name="Commun. Biol.">
        <title>Genome analysis of Parmales, the sister group of diatoms, reveals the evolutionary specialization of diatoms from phago-mixotrophs to photoautotrophs.</title>
        <authorList>
            <person name="Ban H."/>
            <person name="Sato S."/>
            <person name="Yoshikawa S."/>
            <person name="Yamada K."/>
            <person name="Nakamura Y."/>
            <person name="Ichinomiya M."/>
            <person name="Sato N."/>
            <person name="Blanc-Mathieu R."/>
            <person name="Endo H."/>
            <person name="Kuwata A."/>
            <person name="Ogata H."/>
        </authorList>
    </citation>
    <scope>NUCLEOTIDE SEQUENCE [LARGE SCALE GENOMIC DNA]</scope>
</reference>
<feature type="compositionally biased region" description="Low complexity" evidence="2">
    <location>
        <begin position="286"/>
        <end position="297"/>
    </location>
</feature>
<dbReference type="Proteomes" id="UP001165065">
    <property type="component" value="Unassembled WGS sequence"/>
</dbReference>
<feature type="coiled-coil region" evidence="1">
    <location>
        <begin position="195"/>
        <end position="236"/>
    </location>
</feature>
<evidence type="ECO:0000256" key="2">
    <source>
        <dbReference type="SAM" id="MobiDB-lite"/>
    </source>
</evidence>
<organism evidence="3 4">
    <name type="scientific">Triparma columacea</name>
    <dbReference type="NCBI Taxonomy" id="722753"/>
    <lineage>
        <taxon>Eukaryota</taxon>
        <taxon>Sar</taxon>
        <taxon>Stramenopiles</taxon>
        <taxon>Ochrophyta</taxon>
        <taxon>Bolidophyceae</taxon>
        <taxon>Parmales</taxon>
        <taxon>Triparmaceae</taxon>
        <taxon>Triparma</taxon>
    </lineage>
</organism>
<gene>
    <name evidence="3" type="ORF">TrCOL_g2987</name>
</gene>
<evidence type="ECO:0000313" key="3">
    <source>
        <dbReference type="EMBL" id="GMI26859.1"/>
    </source>
</evidence>
<keyword evidence="1" id="KW-0175">Coiled coil</keyword>
<comment type="caution">
    <text evidence="3">The sequence shown here is derived from an EMBL/GenBank/DDBJ whole genome shotgun (WGS) entry which is preliminary data.</text>
</comment>